<gene>
    <name evidence="1" type="ORF">UFOVP650_79</name>
</gene>
<protein>
    <submittedName>
        <fullName evidence="1">Uncharacterized protein</fullName>
    </submittedName>
</protein>
<sequence length="307" mass="33302">MTTTKEQLGAVLSSVGTQTLGALVFWSLAGVRIRRDEFRAQLELLQLGEALPADPSPRGALGKAVEQVLAGKRSLIARRLAAGWALVTERVESGVAKLEHVATVVTKDREVVFTYLDGFSVENFAAVGFPSLEQLIRDAYDVACNYLLTADLSQALTNALTGSPHRGLLAGLSLRERTGGLYFINAAQVDRMQGLKALVATAARDCVVNVMTLTGDAENLQQAAVVARQTFAAQLADLRAELLQFNGSLQTDGKQPKDYAIRVRSERFKELKARVELFRDVLGSVASELETQIEDSRAELISKLESL</sequence>
<dbReference type="EMBL" id="LR796623">
    <property type="protein sequence ID" value="CAB4155108.1"/>
    <property type="molecule type" value="Genomic_DNA"/>
</dbReference>
<proteinExistence type="predicted"/>
<reference evidence="1" key="1">
    <citation type="submission" date="2020-04" db="EMBL/GenBank/DDBJ databases">
        <authorList>
            <person name="Chiriac C."/>
            <person name="Salcher M."/>
            <person name="Ghai R."/>
            <person name="Kavagutti S V."/>
        </authorList>
    </citation>
    <scope>NUCLEOTIDE SEQUENCE</scope>
</reference>
<accession>A0A6J5NDM5</accession>
<evidence type="ECO:0000313" key="1">
    <source>
        <dbReference type="EMBL" id="CAB4155108.1"/>
    </source>
</evidence>
<organism evidence="1">
    <name type="scientific">uncultured Caudovirales phage</name>
    <dbReference type="NCBI Taxonomy" id="2100421"/>
    <lineage>
        <taxon>Viruses</taxon>
        <taxon>Duplodnaviria</taxon>
        <taxon>Heunggongvirae</taxon>
        <taxon>Uroviricota</taxon>
        <taxon>Caudoviricetes</taxon>
        <taxon>Peduoviridae</taxon>
        <taxon>Maltschvirus</taxon>
        <taxon>Maltschvirus maltsch</taxon>
    </lineage>
</organism>
<name>A0A6J5NDM5_9CAUD</name>